<evidence type="ECO:0000313" key="5">
    <source>
        <dbReference type="RefSeq" id="XP_011076331.1"/>
    </source>
</evidence>
<dbReference type="Gramene" id="SIN_1016659.t">
    <property type="protein sequence ID" value="SIN_1016659.t.cds1"/>
    <property type="gene ID" value="SIN_1016659"/>
</dbReference>
<dbReference type="NCBIfam" id="TIGR01614">
    <property type="entry name" value="PME_inhib"/>
    <property type="match status" value="1"/>
</dbReference>
<proteinExistence type="predicted"/>
<name>A0A6I9SZM5_SESIN</name>
<feature type="chain" id="PRO_5027003320" evidence="2">
    <location>
        <begin position="23"/>
        <end position="191"/>
    </location>
</feature>
<keyword evidence="1 2" id="KW-0732">Signal</keyword>
<dbReference type="RefSeq" id="XP_011076331.1">
    <property type="nucleotide sequence ID" value="XM_011078029.2"/>
</dbReference>
<dbReference type="Proteomes" id="UP000504604">
    <property type="component" value="Linkage group LG4"/>
</dbReference>
<dbReference type="KEGG" id="sind:105160585"/>
<reference evidence="5" key="1">
    <citation type="submission" date="2025-08" db="UniProtKB">
        <authorList>
            <consortium name="RefSeq"/>
        </authorList>
    </citation>
    <scope>IDENTIFICATION</scope>
</reference>
<dbReference type="PANTHER" id="PTHR31080">
    <property type="entry name" value="PECTINESTERASE INHIBITOR-LIKE"/>
    <property type="match status" value="1"/>
</dbReference>
<evidence type="ECO:0000313" key="4">
    <source>
        <dbReference type="Proteomes" id="UP000504604"/>
    </source>
</evidence>
<dbReference type="CDD" id="cd15798">
    <property type="entry name" value="PMEI-like_3"/>
    <property type="match status" value="1"/>
</dbReference>
<accession>A0A6I9SZM5</accession>
<dbReference type="InterPro" id="IPR006501">
    <property type="entry name" value="Pectinesterase_inhib_dom"/>
</dbReference>
<dbReference type="InterPro" id="IPR035513">
    <property type="entry name" value="Invertase/methylesterase_inhib"/>
</dbReference>
<organism evidence="4 5">
    <name type="scientific">Sesamum indicum</name>
    <name type="common">Oriental sesame</name>
    <name type="synonym">Sesamum orientale</name>
    <dbReference type="NCBI Taxonomy" id="4182"/>
    <lineage>
        <taxon>Eukaryota</taxon>
        <taxon>Viridiplantae</taxon>
        <taxon>Streptophyta</taxon>
        <taxon>Embryophyta</taxon>
        <taxon>Tracheophyta</taxon>
        <taxon>Spermatophyta</taxon>
        <taxon>Magnoliopsida</taxon>
        <taxon>eudicotyledons</taxon>
        <taxon>Gunneridae</taxon>
        <taxon>Pentapetalae</taxon>
        <taxon>asterids</taxon>
        <taxon>lamiids</taxon>
        <taxon>Lamiales</taxon>
        <taxon>Pedaliaceae</taxon>
        <taxon>Sesamum</taxon>
    </lineage>
</organism>
<evidence type="ECO:0000256" key="2">
    <source>
        <dbReference type="SAM" id="SignalP"/>
    </source>
</evidence>
<dbReference type="AlphaFoldDB" id="A0A6I9SZM5"/>
<dbReference type="Gene3D" id="1.20.140.40">
    <property type="entry name" value="Invertase/pectin methylesterase inhibitor family protein"/>
    <property type="match status" value="1"/>
</dbReference>
<evidence type="ECO:0000256" key="1">
    <source>
        <dbReference type="ARBA" id="ARBA00022729"/>
    </source>
</evidence>
<feature type="signal peptide" evidence="2">
    <location>
        <begin position="1"/>
        <end position="22"/>
    </location>
</feature>
<keyword evidence="4" id="KW-1185">Reference proteome</keyword>
<dbReference type="InParanoid" id="A0A6I9SZM5"/>
<gene>
    <name evidence="5" type="primary">LOC105160585</name>
</gene>
<dbReference type="PANTHER" id="PTHR31080:SF15">
    <property type="entry name" value="INVERTASE"/>
    <property type="match status" value="1"/>
</dbReference>
<dbReference type="GO" id="GO:0004857">
    <property type="term" value="F:enzyme inhibitor activity"/>
    <property type="evidence" value="ECO:0007669"/>
    <property type="project" value="InterPro"/>
</dbReference>
<dbReference type="InterPro" id="IPR051955">
    <property type="entry name" value="PME_Inhibitor"/>
</dbReference>
<dbReference type="Pfam" id="PF04043">
    <property type="entry name" value="PMEI"/>
    <property type="match status" value="1"/>
</dbReference>
<feature type="domain" description="Pectinesterase inhibitor" evidence="3">
    <location>
        <begin position="30"/>
        <end position="186"/>
    </location>
</feature>
<protein>
    <submittedName>
        <fullName evidence="5">Pectinesterase inhibitor 4</fullName>
    </submittedName>
</protein>
<dbReference type="GeneID" id="105160585"/>
<dbReference type="SUPFAM" id="SSF101148">
    <property type="entry name" value="Plant invertase/pectin methylesterase inhibitor"/>
    <property type="match status" value="1"/>
</dbReference>
<evidence type="ECO:0000259" key="3">
    <source>
        <dbReference type="SMART" id="SM00856"/>
    </source>
</evidence>
<sequence length="191" mass="21024">MEVFTILTILLLFVSHVHPTSGSSSVGLQPYTNYIKKSCNTTTYPAVCIKTLAPHASSIKTNPLRLCNYALKEAIQATRDSSTTVSKLAKRKDIPSSEARAVKECISDLKDAVYQLKQTVNAMGHLKDGDREFQWANAKTYASAAITDAETCVDEFLDRKVDPVVKNKIKGCVSDVEKLISNALSLINHLY</sequence>
<dbReference type="SMART" id="SM00856">
    <property type="entry name" value="PMEI"/>
    <property type="match status" value="1"/>
</dbReference>
<dbReference type="OrthoDB" id="1430376at2759"/>